<dbReference type="InterPro" id="IPR043129">
    <property type="entry name" value="ATPase_NBD"/>
</dbReference>
<comment type="pathway">
    <text evidence="1">Amino-sugar metabolism; 1,6-anhydro-N-acetylmuramate degradation.</text>
</comment>
<dbReference type="SUPFAM" id="SSF53067">
    <property type="entry name" value="Actin-like ATPase domain"/>
    <property type="match status" value="1"/>
</dbReference>
<keyword evidence="1" id="KW-0547">Nucleotide-binding</keyword>
<comment type="catalytic activity">
    <reaction evidence="1">
        <text>1,6-anhydro-N-acetyl-beta-muramate + ATP + H2O = N-acetyl-D-muramate 6-phosphate + ADP + H(+)</text>
        <dbReference type="Rhea" id="RHEA:24952"/>
        <dbReference type="ChEBI" id="CHEBI:15377"/>
        <dbReference type="ChEBI" id="CHEBI:15378"/>
        <dbReference type="ChEBI" id="CHEBI:30616"/>
        <dbReference type="ChEBI" id="CHEBI:58690"/>
        <dbReference type="ChEBI" id="CHEBI:58722"/>
        <dbReference type="ChEBI" id="CHEBI:456216"/>
        <dbReference type="EC" id="2.7.1.170"/>
    </reaction>
</comment>
<comment type="caution">
    <text evidence="2">The sequence shown here is derived from an EMBL/GenBank/DDBJ whole genome shotgun (WGS) entry which is preliminary data.</text>
</comment>
<comment type="similarity">
    <text evidence="1">Belongs to the anhydro-N-acetylmuramic acid kinase family.</text>
</comment>
<protein>
    <recommendedName>
        <fullName evidence="1">Anhydro-N-acetylmuramic acid kinase</fullName>
        <ecNumber evidence="1">2.7.1.170</ecNumber>
    </recommendedName>
    <alternativeName>
        <fullName evidence="1">AnhMurNAc kinase</fullName>
    </alternativeName>
</protein>
<comment type="function">
    <text evidence="1">Catalyzes the specific phosphorylation of 1,6-anhydro-N-acetylmuramic acid (anhMurNAc) with the simultaneous cleavage of the 1,6-anhydro ring, generating MurNAc-6-P. Is required for the utilization of anhMurNAc either imported from the medium or derived from its own cell wall murein, and thus plays a role in cell wall recycling.</text>
</comment>
<feature type="binding site" evidence="1">
    <location>
        <begin position="25"/>
        <end position="32"/>
    </location>
    <ligand>
        <name>ATP</name>
        <dbReference type="ChEBI" id="CHEBI:30616"/>
    </ligand>
</feature>
<proteinExistence type="inferred from homology"/>
<name>A0A8X8LF21_9BACT</name>
<evidence type="ECO:0000313" key="3">
    <source>
        <dbReference type="Proteomes" id="UP000198711"/>
    </source>
</evidence>
<dbReference type="EMBL" id="FNNO01000007">
    <property type="protein sequence ID" value="SDW91492.1"/>
    <property type="molecule type" value="Genomic_DNA"/>
</dbReference>
<organism evidence="2 3">
    <name type="scientific">Hydrobacter penzbergensis</name>
    <dbReference type="NCBI Taxonomy" id="1235997"/>
    <lineage>
        <taxon>Bacteria</taxon>
        <taxon>Pseudomonadati</taxon>
        <taxon>Bacteroidota</taxon>
        <taxon>Chitinophagia</taxon>
        <taxon>Chitinophagales</taxon>
        <taxon>Chitinophagaceae</taxon>
        <taxon>Hydrobacter</taxon>
    </lineage>
</organism>
<dbReference type="EC" id="2.7.1.170" evidence="1"/>
<dbReference type="RefSeq" id="WP_092723685.1">
    <property type="nucleotide sequence ID" value="NZ_FNNO01000007.1"/>
</dbReference>
<accession>A0A8X8LF21</accession>
<dbReference type="Gene3D" id="3.30.420.40">
    <property type="match status" value="2"/>
</dbReference>
<keyword evidence="1" id="KW-0808">Transferase</keyword>
<dbReference type="HAMAP" id="MF_01270">
    <property type="entry name" value="AnhMurNAc_kinase"/>
    <property type="match status" value="1"/>
</dbReference>
<keyword evidence="1 2" id="KW-0418">Kinase</keyword>
<dbReference type="GO" id="GO:0005524">
    <property type="term" value="F:ATP binding"/>
    <property type="evidence" value="ECO:0007669"/>
    <property type="project" value="UniProtKB-UniRule"/>
</dbReference>
<dbReference type="PANTHER" id="PTHR30605:SF0">
    <property type="entry name" value="ANHYDRO-N-ACETYLMURAMIC ACID KINASE"/>
    <property type="match status" value="1"/>
</dbReference>
<keyword evidence="1" id="KW-0119">Carbohydrate metabolism</keyword>
<dbReference type="PANTHER" id="PTHR30605">
    <property type="entry name" value="ANHYDRO-N-ACETYLMURAMIC ACID KINASE"/>
    <property type="match status" value="1"/>
</dbReference>
<dbReference type="GO" id="GO:0016301">
    <property type="term" value="F:kinase activity"/>
    <property type="evidence" value="ECO:0007669"/>
    <property type="project" value="UniProtKB-KW"/>
</dbReference>
<dbReference type="Proteomes" id="UP000198711">
    <property type="component" value="Unassembled WGS sequence"/>
</dbReference>
<reference evidence="2 3" key="1">
    <citation type="submission" date="2016-10" db="EMBL/GenBank/DDBJ databases">
        <authorList>
            <person name="Varghese N."/>
            <person name="Submissions S."/>
        </authorList>
    </citation>
    <scope>NUCLEOTIDE SEQUENCE [LARGE SCALE GENOMIC DNA]</scope>
    <source>
        <strain evidence="2 3">DSM 25353</strain>
    </source>
</reference>
<evidence type="ECO:0000256" key="1">
    <source>
        <dbReference type="HAMAP-Rule" id="MF_01270"/>
    </source>
</evidence>
<dbReference type="GO" id="GO:0097175">
    <property type="term" value="P:1,6-anhydro-N-acetyl-beta-muramic acid catabolic process"/>
    <property type="evidence" value="ECO:0007669"/>
    <property type="project" value="UniProtKB-UniRule"/>
</dbReference>
<dbReference type="GO" id="GO:0016773">
    <property type="term" value="F:phosphotransferase activity, alcohol group as acceptor"/>
    <property type="evidence" value="ECO:0007669"/>
    <property type="project" value="UniProtKB-UniRule"/>
</dbReference>
<gene>
    <name evidence="1" type="primary">anmK</name>
    <name evidence="2" type="ORF">SAMN05444410_10729</name>
</gene>
<dbReference type="NCBIfam" id="NF007149">
    <property type="entry name" value="PRK09585.3-4"/>
    <property type="match status" value="1"/>
</dbReference>
<dbReference type="GO" id="GO:0006040">
    <property type="term" value="P:amino sugar metabolic process"/>
    <property type="evidence" value="ECO:0007669"/>
    <property type="project" value="InterPro"/>
</dbReference>
<keyword evidence="3" id="KW-1185">Reference proteome</keyword>
<comment type="pathway">
    <text evidence="1">Cell wall biogenesis; peptidoglycan recycling.</text>
</comment>
<dbReference type="InterPro" id="IPR005338">
    <property type="entry name" value="Anhydro_N_Ac-Mur_kinase"/>
</dbReference>
<evidence type="ECO:0000313" key="2">
    <source>
        <dbReference type="EMBL" id="SDW91492.1"/>
    </source>
</evidence>
<keyword evidence="1" id="KW-0067">ATP-binding</keyword>
<dbReference type="Pfam" id="PF03702">
    <property type="entry name" value="AnmK"/>
    <property type="match status" value="1"/>
</dbReference>
<sequence length="399" mass="43939">MNPNIKKLYHIAGKEERLILGLMSGTSVDGLDLALCRFSGSGLHTNIALQAFQTIPYENGFREEIRSVFSKRSVDLEKICVLNAWVAQEHARLVNRCLQEWQINAAQVDLLASHGQTIYHAPKLLHPQDQFGNATLQIGDGDHLAVGTGIITISDFRQKHIAAGGEGAPLAVFGDYLIFSSDTEDRIMLNIGGIANFTYLPSNRNAAEVFCSDIGAGNTMMDAYIQQHFPGHHFDENANIARQGNIHQGLLHELKQHIFFALEFPKTIGPELFNLLYLNSAMSRAGVDHLSHADTMATLNRFSADMIVDALLRCMRNKAYVVYVSGGGMHNPLLMQHMQEQLPGIIFRNTSELHIHPDAKEAVLFAVLANETVCGGQTQMGSLQNGIPHVSMGKISFPS</sequence>
<dbReference type="AlphaFoldDB" id="A0A8X8LF21"/>
<dbReference type="GO" id="GO:0009254">
    <property type="term" value="P:peptidoglycan turnover"/>
    <property type="evidence" value="ECO:0007669"/>
    <property type="project" value="UniProtKB-UniRule"/>
</dbReference>